<gene>
    <name evidence="2" type="ORF">PXEA_LOCUS9317</name>
</gene>
<keyword evidence="3" id="KW-1185">Reference proteome</keyword>
<evidence type="ECO:0000313" key="2">
    <source>
        <dbReference type="EMBL" id="VEL15877.1"/>
    </source>
</evidence>
<name>A0A3S5BS70_9PLAT</name>
<dbReference type="AlphaFoldDB" id="A0A3S5BS70"/>
<comment type="caution">
    <text evidence="2">The sequence shown here is derived from an EMBL/GenBank/DDBJ whole genome shotgun (WGS) entry which is preliminary data.</text>
</comment>
<feature type="compositionally biased region" description="Basic and acidic residues" evidence="1">
    <location>
        <begin position="159"/>
        <end position="180"/>
    </location>
</feature>
<sequence>MGYCRFLDWLHSASCCLSHANWILSASSLPQSLAYGAYNIWSGRCMDRTKTAKLSARLPHQADVAQALSHILLPISTCTFINGNTSSLAYRQTRMLFCILIKHNYPSTRGCNMASIKGHLETVGLRWFGKISPDGVCPAGRGVKGRSRLKTLRSSVVTSEKDEFPMRDEPSERAECKPGDSDNAPVTIVTKLD</sequence>
<feature type="region of interest" description="Disordered" evidence="1">
    <location>
        <begin position="157"/>
        <end position="193"/>
    </location>
</feature>
<reference evidence="2" key="1">
    <citation type="submission" date="2018-11" db="EMBL/GenBank/DDBJ databases">
        <authorList>
            <consortium name="Pathogen Informatics"/>
        </authorList>
    </citation>
    <scope>NUCLEOTIDE SEQUENCE</scope>
</reference>
<dbReference type="Proteomes" id="UP000784294">
    <property type="component" value="Unassembled WGS sequence"/>
</dbReference>
<accession>A0A3S5BS70</accession>
<dbReference type="EMBL" id="CAAALY010026275">
    <property type="protein sequence ID" value="VEL15877.1"/>
    <property type="molecule type" value="Genomic_DNA"/>
</dbReference>
<evidence type="ECO:0000256" key="1">
    <source>
        <dbReference type="SAM" id="MobiDB-lite"/>
    </source>
</evidence>
<evidence type="ECO:0000313" key="3">
    <source>
        <dbReference type="Proteomes" id="UP000784294"/>
    </source>
</evidence>
<proteinExistence type="predicted"/>
<organism evidence="2 3">
    <name type="scientific">Protopolystoma xenopodis</name>
    <dbReference type="NCBI Taxonomy" id="117903"/>
    <lineage>
        <taxon>Eukaryota</taxon>
        <taxon>Metazoa</taxon>
        <taxon>Spiralia</taxon>
        <taxon>Lophotrochozoa</taxon>
        <taxon>Platyhelminthes</taxon>
        <taxon>Monogenea</taxon>
        <taxon>Polyopisthocotylea</taxon>
        <taxon>Polystomatidea</taxon>
        <taxon>Polystomatidae</taxon>
        <taxon>Protopolystoma</taxon>
    </lineage>
</organism>
<protein>
    <submittedName>
        <fullName evidence="2">Uncharacterized protein</fullName>
    </submittedName>
</protein>